<reference evidence="7" key="1">
    <citation type="journal article" date="2022" name="Cell">
        <title>Repeat-based holocentromeres influence genome architecture and karyotype evolution.</title>
        <authorList>
            <person name="Hofstatter P.G."/>
            <person name="Thangavel G."/>
            <person name="Lux T."/>
            <person name="Neumann P."/>
            <person name="Vondrak T."/>
            <person name="Novak P."/>
            <person name="Zhang M."/>
            <person name="Costa L."/>
            <person name="Castellani M."/>
            <person name="Scott A."/>
            <person name="Toegelov H."/>
            <person name="Fuchs J."/>
            <person name="Mata-Sucre Y."/>
            <person name="Dias Y."/>
            <person name="Vanzela A.L.L."/>
            <person name="Huettel B."/>
            <person name="Almeida C.C.S."/>
            <person name="Simkova H."/>
            <person name="Souza G."/>
            <person name="Pedrosa-Harand A."/>
            <person name="Macas J."/>
            <person name="Mayer K.F.X."/>
            <person name="Houben A."/>
            <person name="Marques A."/>
        </authorList>
    </citation>
    <scope>NUCLEOTIDE SEQUENCE</scope>
    <source>
        <strain evidence="7">RhyBre1mFocal</strain>
    </source>
</reference>
<dbReference type="InterPro" id="IPR052059">
    <property type="entry name" value="CR_Ser/Thr_kinase"/>
</dbReference>
<keyword evidence="4" id="KW-0067">ATP-binding</keyword>
<dbReference type="Proteomes" id="UP001151287">
    <property type="component" value="Unassembled WGS sequence"/>
</dbReference>
<evidence type="ECO:0000256" key="1">
    <source>
        <dbReference type="ARBA" id="ARBA00022679"/>
    </source>
</evidence>
<keyword evidence="2" id="KW-0547">Nucleotide-binding</keyword>
<organism evidence="7 8">
    <name type="scientific">Rhynchospora breviuscula</name>
    <dbReference type="NCBI Taxonomy" id="2022672"/>
    <lineage>
        <taxon>Eukaryota</taxon>
        <taxon>Viridiplantae</taxon>
        <taxon>Streptophyta</taxon>
        <taxon>Embryophyta</taxon>
        <taxon>Tracheophyta</taxon>
        <taxon>Spermatophyta</taxon>
        <taxon>Magnoliopsida</taxon>
        <taxon>Liliopsida</taxon>
        <taxon>Poales</taxon>
        <taxon>Cyperaceae</taxon>
        <taxon>Cyperoideae</taxon>
        <taxon>Rhynchosporeae</taxon>
        <taxon>Rhynchospora</taxon>
    </lineage>
</organism>
<evidence type="ECO:0000256" key="2">
    <source>
        <dbReference type="ARBA" id="ARBA00022741"/>
    </source>
</evidence>
<feature type="region of interest" description="Disordered" evidence="5">
    <location>
        <begin position="93"/>
        <end position="133"/>
    </location>
</feature>
<evidence type="ECO:0000259" key="6">
    <source>
        <dbReference type="Pfam" id="PF07714"/>
    </source>
</evidence>
<dbReference type="SUPFAM" id="SSF56112">
    <property type="entry name" value="Protein kinase-like (PK-like)"/>
    <property type="match status" value="1"/>
</dbReference>
<comment type="caution">
    <text evidence="7">The sequence shown here is derived from an EMBL/GenBank/DDBJ whole genome shotgun (WGS) entry which is preliminary data.</text>
</comment>
<dbReference type="GO" id="GO:0004672">
    <property type="term" value="F:protein kinase activity"/>
    <property type="evidence" value="ECO:0007669"/>
    <property type="project" value="InterPro"/>
</dbReference>
<evidence type="ECO:0000256" key="3">
    <source>
        <dbReference type="ARBA" id="ARBA00022777"/>
    </source>
</evidence>
<feature type="domain" description="Serine-threonine/tyrosine-protein kinase catalytic" evidence="6">
    <location>
        <begin position="3"/>
        <end position="92"/>
    </location>
</feature>
<evidence type="ECO:0000313" key="7">
    <source>
        <dbReference type="EMBL" id="KAJ1691661.1"/>
    </source>
</evidence>
<dbReference type="EMBL" id="JAMQYH010000004">
    <property type="protein sequence ID" value="KAJ1691661.1"/>
    <property type="molecule type" value="Genomic_DNA"/>
</dbReference>
<name>A0A9Q0HMF7_9POAL</name>
<evidence type="ECO:0000256" key="4">
    <source>
        <dbReference type="ARBA" id="ARBA00022840"/>
    </source>
</evidence>
<dbReference type="InterPro" id="IPR001245">
    <property type="entry name" value="Ser-Thr/Tyr_kinase_cat_dom"/>
</dbReference>
<dbReference type="Gene3D" id="1.10.510.10">
    <property type="entry name" value="Transferase(Phosphotransferase) domain 1"/>
    <property type="match status" value="1"/>
</dbReference>
<protein>
    <recommendedName>
        <fullName evidence="6">Serine-threonine/tyrosine-protein kinase catalytic domain-containing protein</fullName>
    </recommendedName>
</protein>
<keyword evidence="3" id="KW-0418">Kinase</keyword>
<evidence type="ECO:0000313" key="8">
    <source>
        <dbReference type="Proteomes" id="UP001151287"/>
    </source>
</evidence>
<keyword evidence="1" id="KW-0808">Transferase</keyword>
<dbReference type="AlphaFoldDB" id="A0A9Q0HMF7"/>
<gene>
    <name evidence="7" type="ORF">LUZ63_015816</name>
</gene>
<keyword evidence="8" id="KW-1185">Reference proteome</keyword>
<dbReference type="PANTHER" id="PTHR47973">
    <property type="entry name" value="CYSTEINE-RICH RECEPTOR-LIKE PROTEIN KINASE 3"/>
    <property type="match status" value="1"/>
</dbReference>
<accession>A0A9Q0HMF7</accession>
<dbReference type="Pfam" id="PF07714">
    <property type="entry name" value="PK_Tyr_Ser-Thr"/>
    <property type="match status" value="1"/>
</dbReference>
<proteinExistence type="predicted"/>
<feature type="compositionally biased region" description="Pro residues" evidence="5">
    <location>
        <begin position="98"/>
        <end position="108"/>
    </location>
</feature>
<dbReference type="OrthoDB" id="661987at2759"/>
<dbReference type="InterPro" id="IPR011009">
    <property type="entry name" value="Kinase-like_dom_sf"/>
</dbReference>
<evidence type="ECO:0000256" key="5">
    <source>
        <dbReference type="SAM" id="MobiDB-lite"/>
    </source>
</evidence>
<sequence length="133" mass="15115">MTGRISSKADVYSYGVNLLQILSGEKVFDSGKNLALEAWMHWEQNNMLELLDPRLKNNCAEEKALRYFQIALLCIQSKPEMRPSMQQVSQMLNINDPLPLPTPWPHPPRGVLDSDEETNFSGGSLDEETLEPR</sequence>
<dbReference type="GO" id="GO:0005524">
    <property type="term" value="F:ATP binding"/>
    <property type="evidence" value="ECO:0007669"/>
    <property type="project" value="UniProtKB-KW"/>
</dbReference>